<proteinExistence type="predicted"/>
<dbReference type="SUPFAM" id="SSF52096">
    <property type="entry name" value="ClpP/crotonase"/>
    <property type="match status" value="1"/>
</dbReference>
<organism evidence="4 5">
    <name type="scientific">Alistipes inops</name>
    <dbReference type="NCBI Taxonomy" id="1501391"/>
    <lineage>
        <taxon>Bacteria</taxon>
        <taxon>Pseudomonadati</taxon>
        <taxon>Bacteroidota</taxon>
        <taxon>Bacteroidia</taxon>
        <taxon>Bacteroidales</taxon>
        <taxon>Rikenellaceae</taxon>
        <taxon>Alistipes</taxon>
    </lineage>
</organism>
<dbReference type="Pfam" id="PF03572">
    <property type="entry name" value="Peptidase_S41"/>
    <property type="match status" value="1"/>
</dbReference>
<keyword evidence="2" id="KW-0732">Signal</keyword>
<feature type="domain" description="Tail specific protease" evidence="3">
    <location>
        <begin position="361"/>
        <end position="560"/>
    </location>
</feature>
<evidence type="ECO:0000256" key="2">
    <source>
        <dbReference type="SAM" id="SignalP"/>
    </source>
</evidence>
<dbReference type="PANTHER" id="PTHR32060:SF30">
    <property type="entry name" value="CARBOXY-TERMINAL PROCESSING PROTEASE CTPA"/>
    <property type="match status" value="1"/>
</dbReference>
<dbReference type="PANTHER" id="PTHR32060">
    <property type="entry name" value="TAIL-SPECIFIC PROTEASE"/>
    <property type="match status" value="1"/>
</dbReference>
<dbReference type="RefSeq" id="WP_035473887.1">
    <property type="nucleotide sequence ID" value="NZ_JRGF01000010.1"/>
</dbReference>
<dbReference type="EMBL" id="JRGF01000010">
    <property type="protein sequence ID" value="KHE41579.1"/>
    <property type="molecule type" value="Genomic_DNA"/>
</dbReference>
<feature type="chain" id="PRO_5047404972" description="Tail specific protease domain-containing protein" evidence="2">
    <location>
        <begin position="21"/>
        <end position="585"/>
    </location>
</feature>
<feature type="region of interest" description="Disordered" evidence="1">
    <location>
        <begin position="164"/>
        <end position="183"/>
    </location>
</feature>
<dbReference type="Gene3D" id="3.90.226.10">
    <property type="entry name" value="2-enoyl-CoA Hydratase, Chain A, domain 1"/>
    <property type="match status" value="1"/>
</dbReference>
<evidence type="ECO:0000256" key="1">
    <source>
        <dbReference type="SAM" id="MobiDB-lite"/>
    </source>
</evidence>
<dbReference type="InterPro" id="IPR029045">
    <property type="entry name" value="ClpP/crotonase-like_dom_sf"/>
</dbReference>
<name>A0ABR4YHI8_9BACT</name>
<dbReference type="SMART" id="SM00245">
    <property type="entry name" value="TSPc"/>
    <property type="match status" value="1"/>
</dbReference>
<dbReference type="InterPro" id="IPR005151">
    <property type="entry name" value="Tail-specific_protease"/>
</dbReference>
<comment type="caution">
    <text evidence="4">The sequence shown here is derived from an EMBL/GenBank/DDBJ whole genome shotgun (WGS) entry which is preliminary data.</text>
</comment>
<sequence length="585" mass="65677">MRHFLSELCILFLCMGIAAGCGSGNGRNDALPTTCSGFNGTKVDTPAVRNLNVLCRVWGYAKYHHPAFYGTKGQLDVDAELLRLLPTICNADKTERNRLLAEWIHSLGEFTEAPERYESYCGEGFRHEAATTWTADTAELGSELSDLLCRLRFADRRGFNRYVKPRQPGSSSPDFSRENGYPNLTSPDTGYRLLALFRYWNVIEYFYPNRHLTDKQWDEVLPEYIRRFTECGPEGYHAQLAMLITELHDSHAMLYPAFLPAEAFIQVNAQFIGDRLMVVPSQPADIHTPIPDDIPAWPPLRFGDEILSVNGKSIDSIRSDIRKYVSCSNETAVGFRTTVYAFTSTDADEYVVEYRRGNATDTVRIATRTDRNAREFIDFPKYAVSEEGCMLINDRIGYIDAAQFSNEQGRRIMNVLKNTEAIIIDLRRYPSDFMIFAFLGKYFAPYAINHVIFTHPVYSLPGCFREDRPAIGHDNPDYYRGAVIALVDGNTISQAEYTAITVQALPRGLTVGSTTLGADGNIAEIPLPGGYKTLISSLGVYYPDGSETQRCGVRIDHWAEPTPEGLLAGRDEVLEAAIRIAESMQ</sequence>
<protein>
    <recommendedName>
        <fullName evidence="3">Tail specific protease domain-containing protein</fullName>
    </recommendedName>
</protein>
<evidence type="ECO:0000313" key="5">
    <source>
        <dbReference type="Proteomes" id="UP000030889"/>
    </source>
</evidence>
<dbReference type="PROSITE" id="PS51257">
    <property type="entry name" value="PROKAR_LIPOPROTEIN"/>
    <property type="match status" value="1"/>
</dbReference>
<reference evidence="4 5" key="1">
    <citation type="submission" date="2014-09" db="EMBL/GenBank/DDBJ databases">
        <title>Alistipes sp. 627, sp. nov., a novel member of the family Rikenellaceae isolated from human faeces.</title>
        <authorList>
            <person name="Shkoporov A.N."/>
            <person name="Chaplin A.V."/>
            <person name="Motuzova O.V."/>
            <person name="Kafarskaia L.I."/>
            <person name="Khokhlova E.V."/>
            <person name="Efimov B.A."/>
        </authorList>
    </citation>
    <scope>NUCLEOTIDE SEQUENCE [LARGE SCALE GENOMIC DNA]</scope>
    <source>
        <strain evidence="4 5">627</strain>
    </source>
</reference>
<dbReference type="Proteomes" id="UP000030889">
    <property type="component" value="Unassembled WGS sequence"/>
</dbReference>
<dbReference type="InterPro" id="IPR036034">
    <property type="entry name" value="PDZ_sf"/>
</dbReference>
<evidence type="ECO:0000259" key="3">
    <source>
        <dbReference type="SMART" id="SM00245"/>
    </source>
</evidence>
<evidence type="ECO:0000313" key="4">
    <source>
        <dbReference type="EMBL" id="KHE41579.1"/>
    </source>
</evidence>
<keyword evidence="5" id="KW-1185">Reference proteome</keyword>
<feature type="signal peptide" evidence="2">
    <location>
        <begin position="1"/>
        <end position="20"/>
    </location>
</feature>
<accession>A0ABR4YHI8</accession>
<gene>
    <name evidence="4" type="ORF">LG35_08340</name>
</gene>
<dbReference type="Gene3D" id="2.30.42.10">
    <property type="match status" value="1"/>
</dbReference>